<sequence>MQLLPSTGVILSDFLSHPTDSALLWSCPLVVKLKYDDDGDYEEDDEDEEDEVLAIGVVGGLSAPFAAAQIILNKVNNGKSPLESVASPLLHFETGSPDSFSGCMSGVSNGTDVYRLLLEREEQMQSVEQCSDTTLALILRSHAGHVGAYGAPVANAHTDGY</sequence>
<evidence type="ECO:0000256" key="1">
    <source>
        <dbReference type="ARBA" id="ARBA00009381"/>
    </source>
</evidence>
<dbReference type="Gene3D" id="3.60.20.40">
    <property type="match status" value="1"/>
</dbReference>
<proteinExistence type="inferred from homology"/>
<protein>
    <submittedName>
        <fullName evidence="2">Uncharacterized protein</fullName>
    </submittedName>
</protein>
<evidence type="ECO:0000313" key="2">
    <source>
        <dbReference type="EMBL" id="KAG7481338.1"/>
    </source>
</evidence>
<keyword evidence="3" id="KW-1185">Reference proteome</keyword>
<dbReference type="InterPro" id="IPR043137">
    <property type="entry name" value="GGT_ssub_C"/>
</dbReference>
<dbReference type="InterPro" id="IPR052688">
    <property type="entry name" value="Gamma-glutamyltransfase"/>
</dbReference>
<dbReference type="PANTHER" id="PTHR47278">
    <property type="entry name" value="GLUTATHIONE HYDROLASE 6"/>
    <property type="match status" value="1"/>
</dbReference>
<dbReference type="OrthoDB" id="1081007at2759"/>
<dbReference type="GO" id="GO:0070062">
    <property type="term" value="C:extracellular exosome"/>
    <property type="evidence" value="ECO:0007669"/>
    <property type="project" value="TreeGrafter"/>
</dbReference>
<dbReference type="PANTHER" id="PTHR47278:SF1">
    <property type="entry name" value="GLUTATHIONE HYDROLASE 6"/>
    <property type="match status" value="1"/>
</dbReference>
<dbReference type="AlphaFoldDB" id="A0A9D3Q7T4"/>
<dbReference type="EMBL" id="JAFDVH010000004">
    <property type="protein sequence ID" value="KAG7481338.1"/>
    <property type="molecule type" value="Genomic_DNA"/>
</dbReference>
<name>A0A9D3Q7T4_MEGAT</name>
<evidence type="ECO:0000313" key="3">
    <source>
        <dbReference type="Proteomes" id="UP001046870"/>
    </source>
</evidence>
<comment type="similarity">
    <text evidence="1">Belongs to the gamma-glutamyltransferase family.</text>
</comment>
<gene>
    <name evidence="2" type="ORF">MATL_G00065560</name>
</gene>
<comment type="caution">
    <text evidence="2">The sequence shown here is derived from an EMBL/GenBank/DDBJ whole genome shotgun (WGS) entry which is preliminary data.</text>
</comment>
<reference evidence="2" key="1">
    <citation type="submission" date="2021-01" db="EMBL/GenBank/DDBJ databases">
        <authorList>
            <person name="Zahm M."/>
            <person name="Roques C."/>
            <person name="Cabau C."/>
            <person name="Klopp C."/>
            <person name="Donnadieu C."/>
            <person name="Jouanno E."/>
            <person name="Lampietro C."/>
            <person name="Louis A."/>
            <person name="Herpin A."/>
            <person name="Echchiki A."/>
            <person name="Berthelot C."/>
            <person name="Parey E."/>
            <person name="Roest-Crollius H."/>
            <person name="Braasch I."/>
            <person name="Postlethwait J."/>
            <person name="Bobe J."/>
            <person name="Montfort J."/>
            <person name="Bouchez O."/>
            <person name="Begum T."/>
            <person name="Mejri S."/>
            <person name="Adams A."/>
            <person name="Chen W.-J."/>
            <person name="Guiguen Y."/>
        </authorList>
    </citation>
    <scope>NUCLEOTIDE SEQUENCE</scope>
    <source>
        <strain evidence="2">YG-15Mar2019-1</strain>
        <tissue evidence="2">Brain</tissue>
    </source>
</reference>
<organism evidence="2 3">
    <name type="scientific">Megalops atlanticus</name>
    <name type="common">Tarpon</name>
    <name type="synonym">Clupea gigantea</name>
    <dbReference type="NCBI Taxonomy" id="7932"/>
    <lineage>
        <taxon>Eukaryota</taxon>
        <taxon>Metazoa</taxon>
        <taxon>Chordata</taxon>
        <taxon>Craniata</taxon>
        <taxon>Vertebrata</taxon>
        <taxon>Euteleostomi</taxon>
        <taxon>Actinopterygii</taxon>
        <taxon>Neopterygii</taxon>
        <taxon>Teleostei</taxon>
        <taxon>Elopiformes</taxon>
        <taxon>Megalopidae</taxon>
        <taxon>Megalops</taxon>
    </lineage>
</organism>
<dbReference type="Proteomes" id="UP001046870">
    <property type="component" value="Chromosome 4"/>
</dbReference>
<accession>A0A9D3Q7T4</accession>